<evidence type="ECO:0008006" key="3">
    <source>
        <dbReference type="Google" id="ProtNLM"/>
    </source>
</evidence>
<sequence length="79" mass="8989">MSKLLLLIFLACLGWYFWRRLRLPRPPAPPAPAQRQAERMVACARCGVNIPEGESLRLGSRHFCCAEHQRAAEAEREQG</sequence>
<evidence type="ECO:0000313" key="1">
    <source>
        <dbReference type="EMBL" id="MBB4247455.1"/>
    </source>
</evidence>
<comment type="caution">
    <text evidence="1">The sequence shown here is derived from an EMBL/GenBank/DDBJ whole genome shotgun (WGS) entry which is preliminary data.</text>
</comment>
<protein>
    <recommendedName>
        <fullName evidence="3">Preprotein translocase subunit YajC</fullName>
    </recommendedName>
</protein>
<keyword evidence="2" id="KW-1185">Reference proteome</keyword>
<dbReference type="RefSeq" id="WP_153116208.1">
    <property type="nucleotide sequence ID" value="NZ_JACIGE010000005.1"/>
</dbReference>
<gene>
    <name evidence="1" type="ORF">GGD90_001826</name>
</gene>
<accession>A0A840G6E9</accession>
<dbReference type="AlphaFoldDB" id="A0A840G6E9"/>
<dbReference type="InterPro" id="IPR049708">
    <property type="entry name" value="PP0621-like"/>
</dbReference>
<dbReference type="Proteomes" id="UP000587070">
    <property type="component" value="Unassembled WGS sequence"/>
</dbReference>
<proteinExistence type="predicted"/>
<organism evidence="1 2">
    <name type="scientific">Rhodocyclus tenuis</name>
    <name type="common">Rhodospirillum tenue</name>
    <dbReference type="NCBI Taxonomy" id="1066"/>
    <lineage>
        <taxon>Bacteria</taxon>
        <taxon>Pseudomonadati</taxon>
        <taxon>Pseudomonadota</taxon>
        <taxon>Betaproteobacteria</taxon>
        <taxon>Rhodocyclales</taxon>
        <taxon>Rhodocyclaceae</taxon>
        <taxon>Rhodocyclus</taxon>
    </lineage>
</organism>
<reference evidence="1 2" key="1">
    <citation type="submission" date="2020-08" db="EMBL/GenBank/DDBJ databases">
        <title>Genome sequencing of Purple Non-Sulfur Bacteria from various extreme environments.</title>
        <authorList>
            <person name="Mayer M."/>
        </authorList>
    </citation>
    <scope>NUCLEOTIDE SEQUENCE [LARGE SCALE GENOMIC DNA]</scope>
    <source>
        <strain evidence="1 2">2761</strain>
    </source>
</reference>
<dbReference type="EMBL" id="JACIGE010000005">
    <property type="protein sequence ID" value="MBB4247455.1"/>
    <property type="molecule type" value="Genomic_DNA"/>
</dbReference>
<evidence type="ECO:0000313" key="2">
    <source>
        <dbReference type="Proteomes" id="UP000587070"/>
    </source>
</evidence>
<dbReference type="NCBIfam" id="NF041023">
    <property type="entry name" value="PP0621_fam"/>
    <property type="match status" value="1"/>
</dbReference>
<name>A0A840G6E9_RHOTE</name>